<dbReference type="OrthoDB" id="128308at2759"/>
<dbReference type="AlphaFoldDB" id="A0A9N9IAD2"/>
<organism evidence="1 2">
    <name type="scientific">Funneliformis caledonium</name>
    <dbReference type="NCBI Taxonomy" id="1117310"/>
    <lineage>
        <taxon>Eukaryota</taxon>
        <taxon>Fungi</taxon>
        <taxon>Fungi incertae sedis</taxon>
        <taxon>Mucoromycota</taxon>
        <taxon>Glomeromycotina</taxon>
        <taxon>Glomeromycetes</taxon>
        <taxon>Glomerales</taxon>
        <taxon>Glomeraceae</taxon>
        <taxon>Funneliformis</taxon>
    </lineage>
</organism>
<accession>A0A9N9IAD2</accession>
<dbReference type="Pfam" id="PF08731">
    <property type="entry name" value="AFT"/>
    <property type="match status" value="1"/>
</dbReference>
<evidence type="ECO:0000313" key="2">
    <source>
        <dbReference type="Proteomes" id="UP000789570"/>
    </source>
</evidence>
<dbReference type="EMBL" id="CAJVPQ010011724">
    <property type="protein sequence ID" value="CAG8728566.1"/>
    <property type="molecule type" value="Genomic_DNA"/>
</dbReference>
<dbReference type="InterPro" id="IPR014842">
    <property type="entry name" value="AFT"/>
</dbReference>
<gene>
    <name evidence="1" type="ORF">FCALED_LOCUS14827</name>
</gene>
<reference evidence="1" key="1">
    <citation type="submission" date="2021-06" db="EMBL/GenBank/DDBJ databases">
        <authorList>
            <person name="Kallberg Y."/>
            <person name="Tangrot J."/>
            <person name="Rosling A."/>
        </authorList>
    </citation>
    <scope>NUCLEOTIDE SEQUENCE</scope>
    <source>
        <strain evidence="1">UK204</strain>
    </source>
</reference>
<feature type="non-terminal residue" evidence="1">
    <location>
        <position position="1"/>
    </location>
</feature>
<evidence type="ECO:0000313" key="1">
    <source>
        <dbReference type="EMBL" id="CAG8728566.1"/>
    </source>
</evidence>
<proteinExistence type="predicted"/>
<dbReference type="GO" id="GO:0045944">
    <property type="term" value="P:positive regulation of transcription by RNA polymerase II"/>
    <property type="evidence" value="ECO:0007669"/>
    <property type="project" value="InterPro"/>
</dbReference>
<dbReference type="GO" id="GO:0010106">
    <property type="term" value="P:cellular response to iron ion starvation"/>
    <property type="evidence" value="ECO:0007669"/>
    <property type="project" value="InterPro"/>
</dbReference>
<keyword evidence="2" id="KW-1185">Reference proteome</keyword>
<protein>
    <submittedName>
        <fullName evidence="1">7401_t:CDS:1</fullName>
    </submittedName>
</protein>
<dbReference type="GO" id="GO:0000981">
    <property type="term" value="F:DNA-binding transcription factor activity, RNA polymerase II-specific"/>
    <property type="evidence" value="ECO:0007669"/>
    <property type="project" value="InterPro"/>
</dbReference>
<feature type="non-terminal residue" evidence="1">
    <location>
        <position position="101"/>
    </location>
</feature>
<name>A0A9N9IAD2_9GLOM</name>
<sequence>VAEQKKEKNHQRDRHSQRYNCPFMIRASFNLQTGLWHILAINLEYNHKMMIPEHKKFLNNQRIIPQEIKDRIKIYHQQFKREINGFEYEIKVDESSNELLQ</sequence>
<comment type="caution">
    <text evidence="1">The sequence shown here is derived from an EMBL/GenBank/DDBJ whole genome shotgun (WGS) entry which is preliminary data.</text>
</comment>
<dbReference type="Proteomes" id="UP000789570">
    <property type="component" value="Unassembled WGS sequence"/>
</dbReference>